<dbReference type="GO" id="GO:0016301">
    <property type="term" value="F:kinase activity"/>
    <property type="evidence" value="ECO:0007669"/>
    <property type="project" value="UniProtKB-KW"/>
</dbReference>
<comment type="catalytic activity">
    <reaction evidence="1">
        <text>ATP + protein L-histidine = ADP + protein N-phospho-L-histidine.</text>
        <dbReference type="EC" id="2.7.13.3"/>
    </reaction>
</comment>
<comment type="caution">
    <text evidence="11">The sequence shown here is derived from an EMBL/GenBank/DDBJ whole genome shotgun (WGS) entry which is preliminary data.</text>
</comment>
<evidence type="ECO:0000256" key="5">
    <source>
        <dbReference type="ARBA" id="ARBA00022741"/>
    </source>
</evidence>
<dbReference type="Proteomes" id="UP001597368">
    <property type="component" value="Unassembled WGS sequence"/>
</dbReference>
<dbReference type="EC" id="2.7.13.3" evidence="2"/>
<evidence type="ECO:0000256" key="9">
    <source>
        <dbReference type="SAM" id="Phobius"/>
    </source>
</evidence>
<proteinExistence type="predicted"/>
<sequence>MPPLLSWLAAVTTVVLCPTVLLLLRLRARVTADLAAERTAREETLRRVLIVQELHEVVAHRVSVMTLGIGAGRMTMGKDPRRAADTLRDAEESGRQALGELQRMLGILSAVTGVPPSRTPQPLLDDLPDLLHEARTGGLQVDFTQDGTPVPAAPGVELSAFRIVQEALRDAEGASRASVTLRWRQGFLEVLVSGDGPSRPEGWLMRERAALVGGTVTIEGGAVHARLPLR</sequence>
<dbReference type="InterPro" id="IPR036890">
    <property type="entry name" value="HATPase_C_sf"/>
</dbReference>
<evidence type="ECO:0000256" key="6">
    <source>
        <dbReference type="ARBA" id="ARBA00022777"/>
    </source>
</evidence>
<feature type="domain" description="Signal transduction histidine kinase subgroup 3 dimerisation and phosphoacceptor" evidence="10">
    <location>
        <begin position="47"/>
        <end position="108"/>
    </location>
</feature>
<evidence type="ECO:0000256" key="3">
    <source>
        <dbReference type="ARBA" id="ARBA00022553"/>
    </source>
</evidence>
<gene>
    <name evidence="11" type="ORF">ACFSKW_41540</name>
</gene>
<evidence type="ECO:0000256" key="4">
    <source>
        <dbReference type="ARBA" id="ARBA00022679"/>
    </source>
</evidence>
<dbReference type="RefSeq" id="WP_379579625.1">
    <property type="nucleotide sequence ID" value="NZ_JBHUFV010000061.1"/>
</dbReference>
<dbReference type="Pfam" id="PF07730">
    <property type="entry name" value="HisKA_3"/>
    <property type="match status" value="1"/>
</dbReference>
<dbReference type="EMBL" id="JBHUFV010000061">
    <property type="protein sequence ID" value="MFD1937977.1"/>
    <property type="molecule type" value="Genomic_DNA"/>
</dbReference>
<evidence type="ECO:0000256" key="1">
    <source>
        <dbReference type="ARBA" id="ARBA00000085"/>
    </source>
</evidence>
<name>A0ABW4TAG5_9ACTN</name>
<keyword evidence="6 11" id="KW-0418">Kinase</keyword>
<keyword evidence="5" id="KW-0547">Nucleotide-binding</keyword>
<keyword evidence="9" id="KW-1133">Transmembrane helix</keyword>
<keyword evidence="8" id="KW-0902">Two-component regulatory system</keyword>
<keyword evidence="9" id="KW-0472">Membrane</keyword>
<dbReference type="Gene3D" id="1.20.5.1930">
    <property type="match status" value="1"/>
</dbReference>
<evidence type="ECO:0000313" key="11">
    <source>
        <dbReference type="EMBL" id="MFD1937977.1"/>
    </source>
</evidence>
<keyword evidence="7" id="KW-0067">ATP-binding</keyword>
<dbReference type="Gene3D" id="3.30.565.10">
    <property type="entry name" value="Histidine kinase-like ATPase, C-terminal domain"/>
    <property type="match status" value="1"/>
</dbReference>
<feature type="transmembrane region" description="Helical" evidence="9">
    <location>
        <begin position="6"/>
        <end position="24"/>
    </location>
</feature>
<keyword evidence="3" id="KW-0597">Phosphoprotein</keyword>
<evidence type="ECO:0000256" key="8">
    <source>
        <dbReference type="ARBA" id="ARBA00023012"/>
    </source>
</evidence>
<dbReference type="PANTHER" id="PTHR24421:SF10">
    <property type="entry name" value="NITRATE_NITRITE SENSOR PROTEIN NARQ"/>
    <property type="match status" value="1"/>
</dbReference>
<protein>
    <recommendedName>
        <fullName evidence="2">histidine kinase</fullName>
        <ecNumber evidence="2">2.7.13.3</ecNumber>
    </recommendedName>
</protein>
<reference evidence="12" key="1">
    <citation type="journal article" date="2019" name="Int. J. Syst. Evol. Microbiol.">
        <title>The Global Catalogue of Microorganisms (GCM) 10K type strain sequencing project: providing services to taxonomists for standard genome sequencing and annotation.</title>
        <authorList>
            <consortium name="The Broad Institute Genomics Platform"/>
            <consortium name="The Broad Institute Genome Sequencing Center for Infectious Disease"/>
            <person name="Wu L."/>
            <person name="Ma J."/>
        </authorList>
    </citation>
    <scope>NUCLEOTIDE SEQUENCE [LARGE SCALE GENOMIC DNA]</scope>
    <source>
        <strain evidence="12">ICMP 6774ER</strain>
    </source>
</reference>
<evidence type="ECO:0000313" key="12">
    <source>
        <dbReference type="Proteomes" id="UP001597368"/>
    </source>
</evidence>
<keyword evidence="4" id="KW-0808">Transferase</keyword>
<keyword evidence="12" id="KW-1185">Reference proteome</keyword>
<organism evidence="11 12">
    <name type="scientific">Nonomuraea mangrovi</name>
    <dbReference type="NCBI Taxonomy" id="2316207"/>
    <lineage>
        <taxon>Bacteria</taxon>
        <taxon>Bacillati</taxon>
        <taxon>Actinomycetota</taxon>
        <taxon>Actinomycetes</taxon>
        <taxon>Streptosporangiales</taxon>
        <taxon>Streptosporangiaceae</taxon>
        <taxon>Nonomuraea</taxon>
    </lineage>
</organism>
<evidence type="ECO:0000256" key="7">
    <source>
        <dbReference type="ARBA" id="ARBA00022840"/>
    </source>
</evidence>
<evidence type="ECO:0000256" key="2">
    <source>
        <dbReference type="ARBA" id="ARBA00012438"/>
    </source>
</evidence>
<dbReference type="InterPro" id="IPR050482">
    <property type="entry name" value="Sensor_HK_TwoCompSys"/>
</dbReference>
<dbReference type="PANTHER" id="PTHR24421">
    <property type="entry name" value="NITRATE/NITRITE SENSOR PROTEIN NARX-RELATED"/>
    <property type="match status" value="1"/>
</dbReference>
<keyword evidence="9" id="KW-0812">Transmembrane</keyword>
<accession>A0ABW4TAG5</accession>
<evidence type="ECO:0000259" key="10">
    <source>
        <dbReference type="Pfam" id="PF07730"/>
    </source>
</evidence>
<dbReference type="InterPro" id="IPR011712">
    <property type="entry name" value="Sig_transdc_His_kin_sub3_dim/P"/>
</dbReference>